<dbReference type="Pfam" id="PF00397">
    <property type="entry name" value="WW"/>
    <property type="match status" value="2"/>
</dbReference>
<reference evidence="3" key="1">
    <citation type="submission" date="2020-01" db="EMBL/GenBank/DDBJ databases">
        <title>Development of genomics and gene disruption for Polysphondylium violaceum indicates a role for the polyketide synthase stlB in stalk morphogenesis.</title>
        <authorList>
            <person name="Narita B."/>
            <person name="Kawabe Y."/>
            <person name="Kin K."/>
            <person name="Saito T."/>
            <person name="Gibbs R."/>
            <person name="Kuspa A."/>
            <person name="Muzny D."/>
            <person name="Queller D."/>
            <person name="Richards S."/>
            <person name="Strassman J."/>
            <person name="Sucgang R."/>
            <person name="Worley K."/>
            <person name="Schaap P."/>
        </authorList>
    </citation>
    <scope>NUCLEOTIDE SEQUENCE</scope>
    <source>
        <strain evidence="3">QSvi11</strain>
    </source>
</reference>
<comment type="caution">
    <text evidence="3">The sequence shown here is derived from an EMBL/GenBank/DDBJ whole genome shotgun (WGS) entry which is preliminary data.</text>
</comment>
<dbReference type="EMBL" id="AJWJ01000210">
    <property type="protein sequence ID" value="KAF2073347.1"/>
    <property type="molecule type" value="Genomic_DNA"/>
</dbReference>
<feature type="domain" description="WW" evidence="2">
    <location>
        <begin position="543"/>
        <end position="576"/>
    </location>
</feature>
<feature type="compositionally biased region" description="Polar residues" evidence="1">
    <location>
        <begin position="45"/>
        <end position="64"/>
    </location>
</feature>
<dbReference type="InterPro" id="IPR001202">
    <property type="entry name" value="WW_dom"/>
</dbReference>
<dbReference type="Pfam" id="PF00612">
    <property type="entry name" value="IQ"/>
    <property type="match status" value="2"/>
</dbReference>
<proteinExistence type="predicted"/>
<dbReference type="CDD" id="cd00201">
    <property type="entry name" value="WW"/>
    <property type="match status" value="3"/>
</dbReference>
<dbReference type="PROSITE" id="PS50020">
    <property type="entry name" value="WW_DOMAIN_2"/>
    <property type="match status" value="3"/>
</dbReference>
<dbReference type="PANTHER" id="PTHR11864">
    <property type="entry name" value="PRE-MRNA-PROCESSING PROTEIN PRP40"/>
    <property type="match status" value="1"/>
</dbReference>
<feature type="region of interest" description="Disordered" evidence="1">
    <location>
        <begin position="215"/>
        <end position="351"/>
    </location>
</feature>
<dbReference type="SMART" id="SM00015">
    <property type="entry name" value="IQ"/>
    <property type="match status" value="2"/>
</dbReference>
<dbReference type="Gene3D" id="1.20.5.190">
    <property type="match status" value="1"/>
</dbReference>
<accession>A0A8J4PUD5</accession>
<evidence type="ECO:0000256" key="1">
    <source>
        <dbReference type="SAM" id="MobiDB-lite"/>
    </source>
</evidence>
<feature type="region of interest" description="Disordered" evidence="1">
    <location>
        <begin position="37"/>
        <end position="64"/>
    </location>
</feature>
<feature type="region of interest" description="Disordered" evidence="1">
    <location>
        <begin position="161"/>
        <end position="195"/>
    </location>
</feature>
<keyword evidence="4" id="KW-1185">Reference proteome</keyword>
<dbReference type="GO" id="GO:0003723">
    <property type="term" value="F:RNA binding"/>
    <property type="evidence" value="ECO:0007669"/>
    <property type="project" value="TreeGrafter"/>
</dbReference>
<name>A0A8J4PUD5_9MYCE</name>
<dbReference type="Proteomes" id="UP000695562">
    <property type="component" value="Unassembled WGS sequence"/>
</dbReference>
<protein>
    <recommendedName>
        <fullName evidence="2">WW domain-containing protein</fullName>
    </recommendedName>
</protein>
<feature type="compositionally biased region" description="Pro residues" evidence="1">
    <location>
        <begin position="447"/>
        <end position="468"/>
    </location>
</feature>
<feature type="region of interest" description="Disordered" evidence="1">
    <location>
        <begin position="363"/>
        <end position="511"/>
    </location>
</feature>
<dbReference type="Gene3D" id="2.20.70.10">
    <property type="match status" value="3"/>
</dbReference>
<evidence type="ECO:0000259" key="2">
    <source>
        <dbReference type="PROSITE" id="PS50020"/>
    </source>
</evidence>
<feature type="compositionally biased region" description="Pro residues" evidence="1">
    <location>
        <begin position="325"/>
        <end position="339"/>
    </location>
</feature>
<evidence type="ECO:0000313" key="4">
    <source>
        <dbReference type="Proteomes" id="UP000695562"/>
    </source>
</evidence>
<dbReference type="OrthoDB" id="187617at2759"/>
<feature type="region of interest" description="Disordered" evidence="1">
    <location>
        <begin position="818"/>
        <end position="839"/>
    </location>
</feature>
<sequence length="859" mass="93080">MNNVLPPIPTWNKFDSNLNTNENELIPDISAIDINSLPPPPDFGSENNSGASTPHNGGSDQDTQTLEASAIKIQALWRGYQDRKSYIITLKSIVIIQKWFKGFKARKLYKKLYEETRWLRDAPPPISPSIEIIKKTRGAPGRKRPTRGVKVESKDIAIVAPITSEEGGENTGEEGSTPTPAPAGPKLVNMGGAMPAIPMFDPSQITLKSRPLLKENRHSIGSPEGLGKLRGSTGMMEDNKPSGGSEPTTSFPSPSGLRKTIVANASPTEQSPKLESKPFFSPQALRKSTFNPSTPPPAEEKPAFPSPMFLKKKSSSLSVFGSNDLPPPPSVDTLPPPIPFSNNDTMNLPLPMMDFPPPINNINLPPPPMMNDGEISLPPPPTSSNLPPPTGFKIPPSISQISAGISKSAGKLPITSTSSFTKPPSPPLPSVNSGQAPNRSKVTTPPFTLPPIDIPPPSVNSAVLPPPASFNSSSLPPPPAFCNNNNSNLPPPSNNFPPPFPVSKQAPPNNNNNLPPPFALPNIKSINNSLPPINLPPVNAPTKKLKPGWREFSTPEGKKYYHNKELDKTVWNESEAVEYNNVPIVNNHNNNNNIPPPVLNNNNTTTKKIKPGWREFSTPEGKKYYHNQQLNKTVWDEREAFEYTSPPISGLPPPILNNNSLPPPPINMSGGFLPPPPSTINMSNGTLPPPPAAFNNLPPPPPATMNMSNGNLPPPPAAFGNNNLPPPTTGLNNLPPPSLPPTVITTTSSKGTKIVWEEQFSKDGIKYYYHADSDTIRWEKPVDTVLVPEEKKRIGGVLSLFLKKRPSKQDLVEKKILEKDANAASSSSSSSKKDKKSSKKKIIIPYSFLYRKSSANRIV</sequence>
<evidence type="ECO:0000313" key="3">
    <source>
        <dbReference type="EMBL" id="KAF2073347.1"/>
    </source>
</evidence>
<gene>
    <name evidence="3" type="ORF">CYY_005338</name>
</gene>
<dbReference type="SUPFAM" id="SSF52540">
    <property type="entry name" value="P-loop containing nucleoside triphosphate hydrolases"/>
    <property type="match status" value="1"/>
</dbReference>
<feature type="compositionally biased region" description="Low complexity" evidence="1">
    <location>
        <begin position="413"/>
        <end position="422"/>
    </location>
</feature>
<feature type="domain" description="WW" evidence="2">
    <location>
        <begin position="607"/>
        <end position="640"/>
    </location>
</feature>
<dbReference type="SMART" id="SM00456">
    <property type="entry name" value="WW"/>
    <property type="match status" value="3"/>
</dbReference>
<organism evidence="3 4">
    <name type="scientific">Polysphondylium violaceum</name>
    <dbReference type="NCBI Taxonomy" id="133409"/>
    <lineage>
        <taxon>Eukaryota</taxon>
        <taxon>Amoebozoa</taxon>
        <taxon>Evosea</taxon>
        <taxon>Eumycetozoa</taxon>
        <taxon>Dictyostelia</taxon>
        <taxon>Dictyosteliales</taxon>
        <taxon>Dictyosteliaceae</taxon>
        <taxon>Polysphondylium</taxon>
    </lineage>
</organism>
<dbReference type="InterPro" id="IPR000048">
    <property type="entry name" value="IQ_motif_EF-hand-BS"/>
</dbReference>
<dbReference type="PANTHER" id="PTHR11864:SF0">
    <property type="entry name" value="PRP40 PRE-MRNA PROCESSING FACTOR 40 HOMOLOG A (YEAST)"/>
    <property type="match status" value="1"/>
</dbReference>
<dbReference type="CDD" id="cd23767">
    <property type="entry name" value="IQCD"/>
    <property type="match status" value="1"/>
</dbReference>
<feature type="compositionally biased region" description="Pro residues" evidence="1">
    <location>
        <begin position="489"/>
        <end position="501"/>
    </location>
</feature>
<dbReference type="InterPro" id="IPR039726">
    <property type="entry name" value="Prp40-like"/>
</dbReference>
<dbReference type="InterPro" id="IPR027417">
    <property type="entry name" value="P-loop_NTPase"/>
</dbReference>
<dbReference type="GO" id="GO:0071004">
    <property type="term" value="C:U2-type prespliceosome"/>
    <property type="evidence" value="ECO:0007669"/>
    <property type="project" value="TreeGrafter"/>
</dbReference>
<feature type="compositionally biased region" description="Polar residues" evidence="1">
    <location>
        <begin position="263"/>
        <end position="273"/>
    </location>
</feature>
<dbReference type="AlphaFoldDB" id="A0A8J4PUD5"/>
<dbReference type="InterPro" id="IPR036020">
    <property type="entry name" value="WW_dom_sf"/>
</dbReference>
<dbReference type="PROSITE" id="PS50096">
    <property type="entry name" value="IQ"/>
    <property type="match status" value="2"/>
</dbReference>
<feature type="domain" description="WW" evidence="2">
    <location>
        <begin position="756"/>
        <end position="783"/>
    </location>
</feature>
<feature type="compositionally biased region" description="Pro residues" evidence="1">
    <location>
        <begin position="377"/>
        <end position="390"/>
    </location>
</feature>
<dbReference type="GO" id="GO:0045292">
    <property type="term" value="P:mRNA cis splicing, via spliceosome"/>
    <property type="evidence" value="ECO:0007669"/>
    <property type="project" value="InterPro"/>
</dbReference>
<dbReference type="GO" id="GO:0005685">
    <property type="term" value="C:U1 snRNP"/>
    <property type="evidence" value="ECO:0007669"/>
    <property type="project" value="TreeGrafter"/>
</dbReference>
<dbReference type="SUPFAM" id="SSF51045">
    <property type="entry name" value="WW domain"/>
    <property type="match status" value="3"/>
</dbReference>